<feature type="domain" description="AB hydrolase-1" evidence="1">
    <location>
        <begin position="46"/>
        <end position="161"/>
    </location>
</feature>
<dbReference type="InterPro" id="IPR000073">
    <property type="entry name" value="AB_hydrolase_1"/>
</dbReference>
<dbReference type="Pfam" id="PF00561">
    <property type="entry name" value="Abhydrolase_1"/>
    <property type="match status" value="1"/>
</dbReference>
<accession>A0ABP8NAD1</accession>
<evidence type="ECO:0000313" key="3">
    <source>
        <dbReference type="Proteomes" id="UP001501175"/>
    </source>
</evidence>
<dbReference type="EMBL" id="BAABHD010000070">
    <property type="protein sequence ID" value="GAA4462601.1"/>
    <property type="molecule type" value="Genomic_DNA"/>
</dbReference>
<dbReference type="Gene3D" id="3.40.50.1820">
    <property type="entry name" value="alpha/beta hydrolase"/>
    <property type="match status" value="1"/>
</dbReference>
<comment type="caution">
    <text evidence="2">The sequence shown here is derived from an EMBL/GenBank/DDBJ whole genome shotgun (WGS) entry which is preliminary data.</text>
</comment>
<organism evidence="2 3">
    <name type="scientific">Nibrella saemangeumensis</name>
    <dbReference type="NCBI Taxonomy" id="1084526"/>
    <lineage>
        <taxon>Bacteria</taxon>
        <taxon>Pseudomonadati</taxon>
        <taxon>Bacteroidota</taxon>
        <taxon>Cytophagia</taxon>
        <taxon>Cytophagales</taxon>
        <taxon>Spirosomataceae</taxon>
        <taxon>Nibrella</taxon>
    </lineage>
</organism>
<dbReference type="InterPro" id="IPR050266">
    <property type="entry name" value="AB_hydrolase_sf"/>
</dbReference>
<name>A0ABP8NAD1_9BACT</name>
<dbReference type="Proteomes" id="UP001501175">
    <property type="component" value="Unassembled WGS sequence"/>
</dbReference>
<evidence type="ECO:0000313" key="2">
    <source>
        <dbReference type="EMBL" id="GAA4462601.1"/>
    </source>
</evidence>
<dbReference type="SUPFAM" id="SSF53474">
    <property type="entry name" value="alpha/beta-Hydrolases"/>
    <property type="match status" value="1"/>
</dbReference>
<dbReference type="PANTHER" id="PTHR43798">
    <property type="entry name" value="MONOACYLGLYCEROL LIPASE"/>
    <property type="match status" value="1"/>
</dbReference>
<evidence type="ECO:0000259" key="1">
    <source>
        <dbReference type="Pfam" id="PF00561"/>
    </source>
</evidence>
<protein>
    <submittedName>
        <fullName evidence="2">Alpha/beta hydrolase</fullName>
    </submittedName>
</protein>
<proteinExistence type="predicted"/>
<gene>
    <name evidence="2" type="ORF">GCM10023189_39480</name>
</gene>
<dbReference type="InterPro" id="IPR029058">
    <property type="entry name" value="AB_hydrolase_fold"/>
</dbReference>
<reference evidence="3" key="1">
    <citation type="journal article" date="2019" name="Int. J. Syst. Evol. Microbiol.">
        <title>The Global Catalogue of Microorganisms (GCM) 10K type strain sequencing project: providing services to taxonomists for standard genome sequencing and annotation.</title>
        <authorList>
            <consortium name="The Broad Institute Genomics Platform"/>
            <consortium name="The Broad Institute Genome Sequencing Center for Infectious Disease"/>
            <person name="Wu L."/>
            <person name="Ma J."/>
        </authorList>
    </citation>
    <scope>NUCLEOTIDE SEQUENCE [LARGE SCALE GENOMIC DNA]</scope>
    <source>
        <strain evidence="3">JCM 17927</strain>
    </source>
</reference>
<dbReference type="PRINTS" id="PR00111">
    <property type="entry name" value="ABHYDROLASE"/>
</dbReference>
<keyword evidence="3" id="KW-1185">Reference proteome</keyword>
<keyword evidence="2" id="KW-0378">Hydrolase</keyword>
<sequence>MRKIFILTLLIQISGMNTHGQVPVKAETVQLNGIGLYYEIYGQGEPLLLLHGWTQSSQSWKEHIPDYARRFQVIAVDLRGHGNTSPLTADFSIRKAAEDVHALLNHLKQKPVKAIGLSYGGIILLQLAATYPQLIDAMVTIGAAYNYSGKDNQTQHAAISFENLPSELVDQLKGLHHHGMAQIKALFDPGIDYEIRLSSQDLQRIQAKTLVISGDNDQVAMVHTAFKLHQVIPHSHLWVIPNAGHTPIYGEQKEDFIQVTTKFLSDSQ</sequence>
<dbReference type="GO" id="GO:0016787">
    <property type="term" value="F:hydrolase activity"/>
    <property type="evidence" value="ECO:0007669"/>
    <property type="project" value="UniProtKB-KW"/>
</dbReference>